<dbReference type="Gene3D" id="3.30.70.260">
    <property type="match status" value="1"/>
</dbReference>
<dbReference type="InterPro" id="IPR045865">
    <property type="entry name" value="ACT-like_dom_sf"/>
</dbReference>
<protein>
    <recommendedName>
        <fullName evidence="2">ACT domain-containing protein ACR</fullName>
    </recommendedName>
    <alternativeName>
        <fullName evidence="2">Protein ACT DOMAIN REPEATS</fullName>
    </alternativeName>
</protein>
<keyword evidence="4" id="KW-1185">Reference proteome</keyword>
<evidence type="ECO:0000256" key="1">
    <source>
        <dbReference type="ARBA" id="ARBA00022737"/>
    </source>
</evidence>
<comment type="function">
    <text evidence="2">Binds amino acids.</text>
</comment>
<dbReference type="PANTHER" id="PTHR31096:SF50">
    <property type="entry name" value="ACT DOMAIN-CONTAINING PROTEIN ACR2"/>
    <property type="match status" value="1"/>
</dbReference>
<evidence type="ECO:0000313" key="4">
    <source>
        <dbReference type="Proteomes" id="UP001202328"/>
    </source>
</evidence>
<organism evidence="3 4">
    <name type="scientific">Papaver atlanticum</name>
    <dbReference type="NCBI Taxonomy" id="357466"/>
    <lineage>
        <taxon>Eukaryota</taxon>
        <taxon>Viridiplantae</taxon>
        <taxon>Streptophyta</taxon>
        <taxon>Embryophyta</taxon>
        <taxon>Tracheophyta</taxon>
        <taxon>Spermatophyta</taxon>
        <taxon>Magnoliopsida</taxon>
        <taxon>Ranunculales</taxon>
        <taxon>Papaveraceae</taxon>
        <taxon>Papaveroideae</taxon>
        <taxon>Papaver</taxon>
    </lineage>
</organism>
<sequence>MSDKLTDHTSIELTRADRPGFLSEISAVLDDLRCKVVEAHAWSHNDHDFERRYRLVSNNSSSFVSIEGCKQKRYLVDCVECKDRRRLIFYKVCTLTYLCANNGVSLFSEITWIFHENSVIIVRADVATKTGKVMNAFYVRDISGSEPLALQVRNDSPSPTSLDRPRLSLVGLLKLHIGRLSQNFSSIK</sequence>
<proteinExistence type="predicted"/>
<dbReference type="PANTHER" id="PTHR31096">
    <property type="entry name" value="ACT DOMAIN-CONTAINING PROTEIN ACR4-RELATED"/>
    <property type="match status" value="1"/>
</dbReference>
<comment type="caution">
    <text evidence="3">The sequence shown here is derived from an EMBL/GenBank/DDBJ whole genome shotgun (WGS) entry which is preliminary data.</text>
</comment>
<dbReference type="AlphaFoldDB" id="A0AAD4X970"/>
<dbReference type="GO" id="GO:0016597">
    <property type="term" value="F:amino acid binding"/>
    <property type="evidence" value="ECO:0007669"/>
    <property type="project" value="UniProtKB-UniRule"/>
</dbReference>
<accession>A0AAD4X970</accession>
<dbReference type="Proteomes" id="UP001202328">
    <property type="component" value="Unassembled WGS sequence"/>
</dbReference>
<gene>
    <name evidence="3" type="ORF">MKW98_008821</name>
</gene>
<dbReference type="SUPFAM" id="SSF55021">
    <property type="entry name" value="ACT-like"/>
    <property type="match status" value="1"/>
</dbReference>
<keyword evidence="1 2" id="KW-0677">Repeat</keyword>
<evidence type="ECO:0000313" key="3">
    <source>
        <dbReference type="EMBL" id="KAI3868736.1"/>
    </source>
</evidence>
<name>A0AAD4X970_9MAGN</name>
<reference evidence="3" key="1">
    <citation type="submission" date="2022-04" db="EMBL/GenBank/DDBJ databases">
        <title>A functionally conserved STORR gene fusion in Papaver species that diverged 16.8 million years ago.</title>
        <authorList>
            <person name="Catania T."/>
        </authorList>
    </citation>
    <scope>NUCLEOTIDE SEQUENCE</scope>
    <source>
        <strain evidence="3">S-188037</strain>
    </source>
</reference>
<dbReference type="InterPro" id="IPR040217">
    <property type="entry name" value="ACR1-12"/>
</dbReference>
<dbReference type="EMBL" id="JAJJMB010013400">
    <property type="protein sequence ID" value="KAI3868736.1"/>
    <property type="molecule type" value="Genomic_DNA"/>
</dbReference>
<evidence type="ECO:0000256" key="2">
    <source>
        <dbReference type="RuleBase" id="RU369043"/>
    </source>
</evidence>